<evidence type="ECO:0000256" key="6">
    <source>
        <dbReference type="ARBA" id="ARBA00022840"/>
    </source>
</evidence>
<feature type="domain" description="Dynein heavy chain tail" evidence="14">
    <location>
        <begin position="676"/>
        <end position="815"/>
    </location>
</feature>
<evidence type="ECO:0000259" key="15">
    <source>
        <dbReference type="Pfam" id="PF08393"/>
    </source>
</evidence>
<comment type="similarity">
    <text evidence="2">Belongs to the dynein heavy chain family.</text>
</comment>
<dbReference type="GO" id="GO:0007018">
    <property type="term" value="P:microtubule-based movement"/>
    <property type="evidence" value="ECO:0007669"/>
    <property type="project" value="InterPro"/>
</dbReference>
<dbReference type="GO" id="GO:0045505">
    <property type="term" value="F:dynein intermediate chain binding"/>
    <property type="evidence" value="ECO:0007669"/>
    <property type="project" value="InterPro"/>
</dbReference>
<evidence type="ECO:0000256" key="13">
    <source>
        <dbReference type="SAM" id="MobiDB-lite"/>
    </source>
</evidence>
<dbReference type="InterPro" id="IPR027417">
    <property type="entry name" value="P-loop_NTPase"/>
</dbReference>
<evidence type="ECO:0000259" key="17">
    <source>
        <dbReference type="Pfam" id="PF17852"/>
    </source>
</evidence>
<keyword evidence="12" id="KW-0966">Cell projection</keyword>
<evidence type="ECO:0000256" key="8">
    <source>
        <dbReference type="ARBA" id="ARBA00023054"/>
    </source>
</evidence>
<feature type="non-terminal residue" evidence="18">
    <location>
        <position position="2803"/>
    </location>
</feature>
<feature type="compositionally biased region" description="Low complexity" evidence="13">
    <location>
        <begin position="323"/>
        <end position="335"/>
    </location>
</feature>
<comment type="subcellular location">
    <subcellularLocation>
        <location evidence="1">Cytoplasm</location>
        <location evidence="1">Cytoskeleton</location>
        <location evidence="1">Cilium axoneme</location>
    </subcellularLocation>
</comment>
<dbReference type="GO" id="GO:0030286">
    <property type="term" value="C:dynein complex"/>
    <property type="evidence" value="ECO:0007669"/>
    <property type="project" value="UniProtKB-KW"/>
</dbReference>
<keyword evidence="19" id="KW-1185">Reference proteome</keyword>
<evidence type="ECO:0000256" key="3">
    <source>
        <dbReference type="ARBA" id="ARBA00022490"/>
    </source>
</evidence>
<sequence>MVYNETYRSFLAIVCKHLGLVNAAEAIDDFLTTDPKNREILRDLLGETGSTGMDFFAYSFGALFYKVTVSDRHVFRIPVSYGTSVLRKNHSHVPSTQGSQKSGTDAGTFTFLGVSDPVSSHRGSVPFDPLDRPTTPKTMSFRESVASSHGMTFATTSGEADLEHGLYKQNQFLCGQAHLIPSRKFVHQSYVEFREVPIQLTVSPKATLSSLLALFSNPQLVARTYPRDCLFALPLTIANNNEAFTEDRAYVYAIRCNVGPIWPRIKYSSDPMQLFPTNVSIGYLQGSMLNCAHRLFSTVYMRLLAYYTQCKEICTTTEGSDTSGSKSPSRNKSSKTGPINLATEGSMHSAEDSSTQPSIGAGSGSISSQSRHGTYAGGGGTDDSQRLRDEFSVTLFKFSTVLEETIHALQAVFNLEEPNFMPNEIYVVDPSRDYLMIPQISRLLKTWDDQIDAVLAVLDRPRPISSGPLEEVDYWRYRYKVLTAVAEALRSKTARWVMNAWIVLNPDALPYNRGAEIQAQMVEAKDNSRFLLLVERHFKNVQFGPTFDSVTDTIPAMVQSLRLIWTISRGYNKDERMGPLLRRIAWALCDRVICVLEVSHLFGQSIRYIMREVRAAIRMLTTFENTYLQERQRVEATSQDNRWEFDRKLLFGDINYMKRILTDIFDMAKDLPCPFLWKNEKAWLKVKSEFEDSVSMIDAKAKNFINDYFAHIRGPTSAFDLLEKFKSVKARAVITCLLKDKYRDVLRSYGNELVKVDLKFKESKDAPMFAHYIPPIAGSISWARLILSTVKASILRFLHSQPDILDEEEGKASVQAIFPPPAWWAGSKGETGTVLIPPPPPQAQMIRQLTAEQAIAQGIMRRTSSIHLQRHHCSAISWTSQGERGSLGTSQQIPQGCLPVYEVNFDSKLWGVVQEAARLELFGLPLPEIGRFLGLRYTYYQNMVLQLQRMVDRYEAIRVQLDPLKVSLTEKGLKNLVNTIDRGVFYLNWDSLVVDEYLEFCDQKLKRTENHVKEINRCFDVLERIGVLISQAQMFNVKGDGQLVSAKQNVVEKWLHSRTWNTNDFELRVIYLRTRWQSLDRLLGSKRIIYVGAIALRLASFFMNVTTNLRDWIRIYMRYLYESAENLFNQVQKTIMIKRKVLRKRPTSLTEMKELLSVMAEIRGGACEEVDDLLLKISERLRIIKLYADEIPAHMWDCTRTFRRRWNAILSISYGMAQNVAPFKAHFAVGIAEEIKTFRKRVRAFVESYKISGPGNESEDLDNGCISLAKFVAECELLDARRIDLLSSERLLDLSISAYPELKEMKTELQKLKPIYELYTEQKSARQDWACTLWKDAKLGDLVAAMRDFISRFRQRPRRTRALPAARMLNTTLKNFLESLLLIQNLKDDAMRDRHWKQLMEKTGISFDMDPQTFTLEGVFAMQLHEFADVISTVVNNAQREVIIERKLEEIKNIWLDMKFLLTSYTKCNKEPCYVLGSVDEPTQCMEDHMMSLQSIGASRYATPFLAIVRQWERDLTIVSDTLDLWVVVQQKWMYLEAIFMGGDVAKQLPNEAKRFETIDKMFRKIMKQTQEIQFVMKSCLTDHRLETFRLMESELDLCQKALNNYLDAKRNAFPRFYFISDDEVLNILGGKEAEIIQEHIIKMFDNIGKLKFFYSAHSSDVFVSALISFEGEVMEFTKGMVILAASQIWFTWEVEDVFRSFKQGNRRAMKEYDKKLEEQLNETVYRIRTELSANDMKKLETVLILDVHSKDMVERFIRDSIMAPDEFDWESQLRFYWVRKLDSLIIRQCSVELNYGNEYFGLNGRLVITPLTDRIYLTATQALSLCLGGAPTGPAGTGKTETIKDLAKALGLLCVVTNCGENMDYKSFAKLLSGLCRSGAWGCFDDFNRIHVSVLSVVSSQIKLIQNALQTKANIFQDLAKKMTTLYRLAKEQLSQQYHYDFGLRALRSLLVMAGVMRRKNPNLREDQLLMRALRDSNIPKLIHEDVPLFMGLIQDLFPGIEFENAPMIAELVEAAQYVLTHLQYTIVEEQVVKISQLHETLQYRHAVMVVGPTCGGKTVVIDVYVRALKAMGINTKMHIINPKDRSVNDLYGYLEPTSREWIDGLLSYLFRIMNQTTEATERRFLLFDGDVDALWVENMNSVMDDSKLLTLVNGERIRLQPYSSLLFEVADLQYASPATVSRCGMVYVDPVNLGYVPYWNSWTTEATERRFLLFDGDVDALWVENMNSVMDDSKLLTLVNGERIRLQPYSSLLFEVADLQYASPATVSRCGMVYVDPVNLGYVPYWNSWVSDTSTNVNTILNALFSKYVGVIMDYIFDGTLPTGISRLLAATATTQVGAHDRTARNSKDSEGATGKVAGVGGGLSGMGGSKDSGNSSSGLPKIKLVHPLVRMNLIVQLCTLLRSQLDIGALPGTEKIVTEGLRHVEVETYMDATKPSYPDQATSSVSASVLSTSNPVSPQPPSSSNQPHLASPPTLSQMASQGQSRESADELTMESADVLESVFIFCLCWTFTSVVSEADQCTIDNLIKALSSLPQTDEGPDGKPVKAGTLPAHYPMLTDYMFRVDKYYWVSWRSLVPIYVHDTTIPFTRILVPTVETIKLNWIVDEHLKLRYPLVVVGQTGTSKTATIESIMRSLEQDTNSRLILNFSSRTTAYDVRRMLNANVEKRAKGVYGPIPGKKLVVFIDDMNMPREDEYGTQQPIALLRVVVGRGGMYQQGSDLSWRSLRDMTYLAAIGPAGGGRRSLDPRFVSLFTVYHALPPSTDSLFTIFGSILLGHLSIGFSRKLQSFVDKFTHLSLLVY</sequence>
<feature type="region of interest" description="Disordered" evidence="13">
    <location>
        <begin position="2342"/>
        <end position="2380"/>
    </location>
</feature>
<dbReference type="Gene3D" id="3.40.50.300">
    <property type="entry name" value="P-loop containing nucleotide triphosphate hydrolases"/>
    <property type="match status" value="4"/>
</dbReference>
<keyword evidence="5" id="KW-0547">Nucleotide-binding</keyword>
<evidence type="ECO:0000256" key="10">
    <source>
        <dbReference type="ARBA" id="ARBA00023175"/>
    </source>
</evidence>
<dbReference type="GO" id="GO:0051959">
    <property type="term" value="F:dynein light intermediate chain binding"/>
    <property type="evidence" value="ECO:0007669"/>
    <property type="project" value="InterPro"/>
</dbReference>
<dbReference type="Pfam" id="PF08393">
    <property type="entry name" value="DHC_N2"/>
    <property type="match status" value="1"/>
</dbReference>
<dbReference type="InterPro" id="IPR035699">
    <property type="entry name" value="AAA_6"/>
</dbReference>
<evidence type="ECO:0000313" key="19">
    <source>
        <dbReference type="Proteomes" id="UP000324629"/>
    </source>
</evidence>
<keyword evidence="4" id="KW-0493">Microtubule</keyword>
<reference evidence="18 19" key="1">
    <citation type="journal article" date="2019" name="Gigascience">
        <title>Whole-genome sequence of the oriental lung fluke Paragonimus westermani.</title>
        <authorList>
            <person name="Oey H."/>
            <person name="Zakrzewski M."/>
            <person name="Narain K."/>
            <person name="Devi K.R."/>
            <person name="Agatsuma T."/>
            <person name="Nawaratna S."/>
            <person name="Gobert G.N."/>
            <person name="Jones M.K."/>
            <person name="Ragan M.A."/>
            <person name="McManus D.P."/>
            <person name="Krause L."/>
        </authorList>
    </citation>
    <scope>NUCLEOTIDE SEQUENCE [LARGE SCALE GENOMIC DNA]</scope>
    <source>
        <strain evidence="18 19">IND2009</strain>
    </source>
</reference>
<evidence type="ECO:0000256" key="12">
    <source>
        <dbReference type="ARBA" id="ARBA00023273"/>
    </source>
</evidence>
<dbReference type="InterPro" id="IPR013602">
    <property type="entry name" value="Dynein_heavy_linker"/>
</dbReference>
<dbReference type="Gene3D" id="1.20.58.1120">
    <property type="match status" value="1"/>
</dbReference>
<keyword evidence="8" id="KW-0175">Coiled coil</keyword>
<feature type="compositionally biased region" description="Polar residues" evidence="13">
    <location>
        <begin position="2476"/>
        <end position="2488"/>
    </location>
</feature>
<feature type="compositionally biased region" description="Gly residues" evidence="13">
    <location>
        <begin position="2360"/>
        <end position="2373"/>
    </location>
</feature>
<feature type="domain" description="Dynein heavy chain tail" evidence="14">
    <location>
        <begin position="895"/>
        <end position="997"/>
    </location>
</feature>
<dbReference type="Pfam" id="PF08385">
    <property type="entry name" value="DHC_N1"/>
    <property type="match status" value="3"/>
</dbReference>
<protein>
    <submittedName>
        <fullName evidence="18">Dynein heavy chain, axonemal</fullName>
    </submittedName>
</protein>
<feature type="compositionally biased region" description="Low complexity" evidence="13">
    <location>
        <begin position="358"/>
        <end position="370"/>
    </location>
</feature>
<dbReference type="Proteomes" id="UP000324629">
    <property type="component" value="Unassembled WGS sequence"/>
</dbReference>
<evidence type="ECO:0000256" key="1">
    <source>
        <dbReference type="ARBA" id="ARBA00004430"/>
    </source>
</evidence>
<keyword evidence="10" id="KW-0505">Motor protein</keyword>
<feature type="domain" description="Dynein heavy chain hydrolytic ATP-binding dynein motor region" evidence="16">
    <location>
        <begin position="1796"/>
        <end position="1917"/>
    </location>
</feature>
<keyword evidence="6" id="KW-0067">ATP-binding</keyword>
<dbReference type="Gene3D" id="1.10.287.2620">
    <property type="match status" value="1"/>
</dbReference>
<dbReference type="PANTHER" id="PTHR22878">
    <property type="entry name" value="DYNEIN HEAVY CHAIN 6, AXONEMAL-LIKE-RELATED"/>
    <property type="match status" value="1"/>
</dbReference>
<keyword evidence="11" id="KW-0206">Cytoskeleton</keyword>
<evidence type="ECO:0000256" key="7">
    <source>
        <dbReference type="ARBA" id="ARBA00023017"/>
    </source>
</evidence>
<dbReference type="Pfam" id="PF17852">
    <property type="entry name" value="Dynein_AAA_lid"/>
    <property type="match status" value="1"/>
</dbReference>
<dbReference type="Pfam" id="PF12775">
    <property type="entry name" value="AAA_7"/>
    <property type="match status" value="1"/>
</dbReference>
<keyword evidence="9" id="KW-0969">Cilium</keyword>
<dbReference type="SUPFAM" id="SSF52540">
    <property type="entry name" value="P-loop containing nucleoside triphosphate hydrolases"/>
    <property type="match status" value="3"/>
</dbReference>
<dbReference type="InterPro" id="IPR026983">
    <property type="entry name" value="DHC"/>
</dbReference>
<feature type="domain" description="Dynein heavy chain hydrolytic ATP-binding dynein motor region" evidence="16">
    <location>
        <begin position="1918"/>
        <end position="2060"/>
    </location>
</feature>
<evidence type="ECO:0000256" key="4">
    <source>
        <dbReference type="ARBA" id="ARBA00022701"/>
    </source>
</evidence>
<dbReference type="InterPro" id="IPR013594">
    <property type="entry name" value="Dynein_heavy_tail"/>
</dbReference>
<feature type="domain" description="Dynein heavy chain tail" evidence="14">
    <location>
        <begin position="439"/>
        <end position="669"/>
    </location>
</feature>
<dbReference type="InterPro" id="IPR041466">
    <property type="entry name" value="Dynein_AAA5_ext"/>
</dbReference>
<accession>A0A5J4NT88</accession>
<dbReference type="GO" id="GO:0005874">
    <property type="term" value="C:microtubule"/>
    <property type="evidence" value="ECO:0007669"/>
    <property type="project" value="UniProtKB-KW"/>
</dbReference>
<evidence type="ECO:0000256" key="11">
    <source>
        <dbReference type="ARBA" id="ARBA00023212"/>
    </source>
</evidence>
<name>A0A5J4NT88_9TREM</name>
<feature type="compositionally biased region" description="Low complexity" evidence="13">
    <location>
        <begin position="2444"/>
        <end position="2470"/>
    </location>
</feature>
<dbReference type="EMBL" id="QNGE01000931">
    <property type="protein sequence ID" value="KAA3678865.1"/>
    <property type="molecule type" value="Genomic_DNA"/>
</dbReference>
<gene>
    <name evidence="18" type="ORF">DEA37_0009699</name>
</gene>
<comment type="caution">
    <text evidence="18">The sequence shown here is derived from an EMBL/GenBank/DDBJ whole genome shotgun (WGS) entry which is preliminary data.</text>
</comment>
<dbReference type="InterPro" id="IPR042222">
    <property type="entry name" value="Dynein_2_N"/>
</dbReference>
<evidence type="ECO:0000259" key="16">
    <source>
        <dbReference type="Pfam" id="PF12774"/>
    </source>
</evidence>
<organism evidence="18 19">
    <name type="scientific">Paragonimus westermani</name>
    <dbReference type="NCBI Taxonomy" id="34504"/>
    <lineage>
        <taxon>Eukaryota</taxon>
        <taxon>Metazoa</taxon>
        <taxon>Spiralia</taxon>
        <taxon>Lophotrochozoa</taxon>
        <taxon>Platyhelminthes</taxon>
        <taxon>Trematoda</taxon>
        <taxon>Digenea</taxon>
        <taxon>Plagiorchiida</taxon>
        <taxon>Troglotremata</taxon>
        <taxon>Troglotrematidae</taxon>
        <taxon>Paragonimus</taxon>
    </lineage>
</organism>
<dbReference type="GO" id="GO:0005524">
    <property type="term" value="F:ATP binding"/>
    <property type="evidence" value="ECO:0007669"/>
    <property type="project" value="UniProtKB-KW"/>
</dbReference>
<feature type="domain" description="Dynein heavy chain linker" evidence="15">
    <location>
        <begin position="1302"/>
        <end position="1690"/>
    </location>
</feature>
<evidence type="ECO:0000256" key="5">
    <source>
        <dbReference type="ARBA" id="ARBA00022741"/>
    </source>
</evidence>
<keyword evidence="3" id="KW-0963">Cytoplasm</keyword>
<dbReference type="GO" id="GO:0005930">
    <property type="term" value="C:axoneme"/>
    <property type="evidence" value="ECO:0007669"/>
    <property type="project" value="UniProtKB-SubCell"/>
</dbReference>
<dbReference type="Pfam" id="PF12774">
    <property type="entry name" value="AAA_6"/>
    <property type="match status" value="2"/>
</dbReference>
<dbReference type="FunFam" id="1.10.287.2620:FF:000002">
    <property type="entry name" value="Dynein heavy chain 2, axonemal"/>
    <property type="match status" value="1"/>
</dbReference>
<proteinExistence type="inferred from homology"/>
<feature type="region of interest" description="Disordered" evidence="13">
    <location>
        <begin position="317"/>
        <end position="383"/>
    </location>
</feature>
<evidence type="ECO:0000259" key="14">
    <source>
        <dbReference type="Pfam" id="PF08385"/>
    </source>
</evidence>
<dbReference type="Gene3D" id="1.20.140.100">
    <property type="entry name" value="Dynein heavy chain, N-terminal domain 2"/>
    <property type="match status" value="1"/>
</dbReference>
<feature type="compositionally biased region" description="Basic and acidic residues" evidence="13">
    <location>
        <begin position="2342"/>
        <end position="2353"/>
    </location>
</feature>
<evidence type="ECO:0000256" key="9">
    <source>
        <dbReference type="ARBA" id="ARBA00023069"/>
    </source>
</evidence>
<feature type="domain" description="Dynein heavy chain AAA 5 extension" evidence="17">
    <location>
        <begin position="2492"/>
        <end position="2576"/>
    </location>
</feature>
<evidence type="ECO:0000256" key="2">
    <source>
        <dbReference type="ARBA" id="ARBA00008887"/>
    </source>
</evidence>
<dbReference type="FunFam" id="1.20.140.100:FF:000001">
    <property type="entry name" value="dynein heavy chain 17, axonemal"/>
    <property type="match status" value="1"/>
</dbReference>
<feature type="region of interest" description="Disordered" evidence="13">
    <location>
        <begin position="2437"/>
        <end position="2494"/>
    </location>
</feature>
<evidence type="ECO:0000313" key="18">
    <source>
        <dbReference type="EMBL" id="KAA3678865.1"/>
    </source>
</evidence>
<dbReference type="PANTHER" id="PTHR22878:SF63">
    <property type="entry name" value="DYNEIN AXONEMAL HEAVY CHAIN 10"/>
    <property type="match status" value="1"/>
</dbReference>
<keyword evidence="7" id="KW-0243">Dynein</keyword>